<keyword evidence="3" id="KW-0479">Metal-binding</keyword>
<dbReference type="GO" id="GO:0016832">
    <property type="term" value="F:aldehyde-lyase activity"/>
    <property type="evidence" value="ECO:0007669"/>
    <property type="project" value="InterPro"/>
</dbReference>
<feature type="binding site" evidence="3">
    <location>
        <position position="82"/>
    </location>
    <ligand>
        <name>Zn(2+)</name>
        <dbReference type="ChEBI" id="CHEBI:29105"/>
        <label>1</label>
        <note>catalytic</note>
    </ligand>
</feature>
<dbReference type="AlphaFoldDB" id="A0A1F5BVX1"/>
<feature type="binding site" evidence="2">
    <location>
        <begin position="214"/>
        <end position="216"/>
    </location>
    <ligand>
        <name>dihydroxyacetone phosphate</name>
        <dbReference type="ChEBI" id="CHEBI:57642"/>
    </ligand>
</feature>
<evidence type="ECO:0008006" key="6">
    <source>
        <dbReference type="Google" id="ProtNLM"/>
    </source>
</evidence>
<evidence type="ECO:0000256" key="2">
    <source>
        <dbReference type="PIRSR" id="PIRSR001359-2"/>
    </source>
</evidence>
<proteinExistence type="predicted"/>
<dbReference type="PANTHER" id="PTHR30304">
    <property type="entry name" value="D-TAGATOSE-1,6-BISPHOSPHATE ALDOLASE"/>
    <property type="match status" value="1"/>
</dbReference>
<dbReference type="SUPFAM" id="SSF51569">
    <property type="entry name" value="Aldolase"/>
    <property type="match status" value="1"/>
</dbReference>
<dbReference type="Pfam" id="PF01116">
    <property type="entry name" value="F_bP_aldolase"/>
    <property type="match status" value="1"/>
</dbReference>
<dbReference type="PIRSF" id="PIRSF001359">
    <property type="entry name" value="F_bP_aldolase_II"/>
    <property type="match status" value="1"/>
</dbReference>
<keyword evidence="3" id="KW-0862">Zinc</keyword>
<reference evidence="4 5" key="1">
    <citation type="journal article" date="2016" name="Nat. Commun.">
        <title>Thousands of microbial genomes shed light on interconnected biogeochemical processes in an aquifer system.</title>
        <authorList>
            <person name="Anantharaman K."/>
            <person name="Brown C.T."/>
            <person name="Hug L.A."/>
            <person name="Sharon I."/>
            <person name="Castelle C.J."/>
            <person name="Probst A.J."/>
            <person name="Thomas B.C."/>
            <person name="Singh A."/>
            <person name="Wilkins M.J."/>
            <person name="Karaoz U."/>
            <person name="Brodie E.L."/>
            <person name="Williams K.H."/>
            <person name="Hubbard S.S."/>
            <person name="Banfield J.F."/>
        </authorList>
    </citation>
    <scope>NUCLEOTIDE SEQUENCE [LARGE SCALE GENOMIC DNA]</scope>
</reference>
<evidence type="ECO:0000256" key="1">
    <source>
        <dbReference type="PIRSR" id="PIRSR001359-1"/>
    </source>
</evidence>
<dbReference type="EMBL" id="MEYS01000001">
    <property type="protein sequence ID" value="OGD34757.1"/>
    <property type="molecule type" value="Genomic_DNA"/>
</dbReference>
<organism evidence="4 5">
    <name type="scientific">Candidatus Azambacteria bacterium RIFCSPLOWO2_01_FULL_46_25</name>
    <dbReference type="NCBI Taxonomy" id="1797298"/>
    <lineage>
        <taxon>Bacteria</taxon>
        <taxon>Candidatus Azamiibacteriota</taxon>
    </lineage>
</organism>
<gene>
    <name evidence="4" type="ORF">A2988_04665</name>
</gene>
<feature type="binding site" evidence="3">
    <location>
        <position position="135"/>
    </location>
    <ligand>
        <name>Zn(2+)</name>
        <dbReference type="ChEBI" id="CHEBI:29105"/>
        <label>2</label>
    </ligand>
</feature>
<dbReference type="InterPro" id="IPR000771">
    <property type="entry name" value="FBA_II"/>
</dbReference>
<comment type="caution">
    <text evidence="4">The sequence shown here is derived from an EMBL/GenBank/DDBJ whole genome shotgun (WGS) entry which is preliminary data.</text>
</comment>
<dbReference type="Gene3D" id="3.20.20.70">
    <property type="entry name" value="Aldolase class I"/>
    <property type="match status" value="1"/>
</dbReference>
<feature type="binding site" evidence="2">
    <location>
        <position position="184"/>
    </location>
    <ligand>
        <name>dihydroxyacetone phosphate</name>
        <dbReference type="ChEBI" id="CHEBI:57642"/>
    </ligand>
</feature>
<dbReference type="NCBIfam" id="TIGR00167">
    <property type="entry name" value="cbbA"/>
    <property type="match status" value="1"/>
</dbReference>
<dbReference type="InterPro" id="IPR013785">
    <property type="entry name" value="Aldolase_TIM"/>
</dbReference>
<feature type="binding site" evidence="3">
    <location>
        <position position="183"/>
    </location>
    <ligand>
        <name>Zn(2+)</name>
        <dbReference type="ChEBI" id="CHEBI:29105"/>
        <label>1</label>
        <note>catalytic</note>
    </ligand>
</feature>
<feature type="binding site" evidence="3">
    <location>
        <position position="103"/>
    </location>
    <ligand>
        <name>Zn(2+)</name>
        <dbReference type="ChEBI" id="CHEBI:29105"/>
        <label>2</label>
    </ligand>
</feature>
<name>A0A1F5BVX1_9BACT</name>
<dbReference type="STRING" id="1797298.A2988_04665"/>
<dbReference type="GO" id="GO:0008270">
    <property type="term" value="F:zinc ion binding"/>
    <property type="evidence" value="ECO:0007669"/>
    <property type="project" value="InterPro"/>
</dbReference>
<evidence type="ECO:0000256" key="3">
    <source>
        <dbReference type="PIRSR" id="PIRSR001359-3"/>
    </source>
</evidence>
<evidence type="ECO:0000313" key="5">
    <source>
        <dbReference type="Proteomes" id="UP000176650"/>
    </source>
</evidence>
<feature type="binding site" evidence="2">
    <location>
        <begin position="235"/>
        <end position="238"/>
    </location>
    <ligand>
        <name>dihydroxyacetone phosphate</name>
        <dbReference type="ChEBI" id="CHEBI:57642"/>
    </ligand>
</feature>
<feature type="binding site" evidence="3">
    <location>
        <position position="213"/>
    </location>
    <ligand>
        <name>Zn(2+)</name>
        <dbReference type="ChEBI" id="CHEBI:29105"/>
        <label>1</label>
        <note>catalytic</note>
    </ligand>
</feature>
<sequence>MNLSTKQHFQKAEREGYAIGQFNVSTADQIKAIMKVAVKLKSPVIFGTSEGERDFLGVREAVKLCEAYEEETGLPIILNADHTKSADKVEEALKAGYNSIHFDGSELDYEENIKQTKYVVQMCARFSPDISVEGELGHLAGVSKIIKEKVEIKPEYYTDPAQAADFVARTGVDRMAIIIGNSHGISIDEPKLDIERLAQSYTLLKGKAVIVLHGGSGIPDDQIQASIQNGIRKINVNTELRAAFHDTLKKVLDETDETTPYKYLVSAMDAMGNVVDNKIMLFGSANKA</sequence>
<dbReference type="GO" id="GO:0005975">
    <property type="term" value="P:carbohydrate metabolic process"/>
    <property type="evidence" value="ECO:0007669"/>
    <property type="project" value="InterPro"/>
</dbReference>
<accession>A0A1F5BVX1</accession>
<dbReference type="PANTHER" id="PTHR30304:SF0">
    <property type="entry name" value="D-TAGATOSE-1,6-BISPHOSPHATE ALDOLASE SUBUNIT GATY-RELATED"/>
    <property type="match status" value="1"/>
</dbReference>
<dbReference type="CDD" id="cd00947">
    <property type="entry name" value="TBP_aldolase_IIB"/>
    <property type="match status" value="1"/>
</dbReference>
<dbReference type="InterPro" id="IPR050246">
    <property type="entry name" value="Class_II_FBP_aldolase"/>
</dbReference>
<dbReference type="Proteomes" id="UP000176650">
    <property type="component" value="Unassembled WGS sequence"/>
</dbReference>
<comment type="cofactor">
    <cofactor evidence="3">
        <name>Zn(2+)</name>
        <dbReference type="ChEBI" id="CHEBI:29105"/>
    </cofactor>
    <text evidence="3">Binds 2 Zn(2+) ions per subunit. One is catalytic and the other provides a structural contribution.</text>
</comment>
<feature type="active site" description="Proton donor" evidence="1">
    <location>
        <position position="81"/>
    </location>
</feature>
<evidence type="ECO:0000313" key="4">
    <source>
        <dbReference type="EMBL" id="OGD34757.1"/>
    </source>
</evidence>
<protein>
    <recommendedName>
        <fullName evidence="6">Tagatose-bisphosphate aldolase</fullName>
    </recommendedName>
</protein>